<protein>
    <submittedName>
        <fullName evidence="1">Uncharacterized protein</fullName>
    </submittedName>
</protein>
<evidence type="ECO:0000313" key="2">
    <source>
        <dbReference type="Proteomes" id="UP000033038"/>
    </source>
</evidence>
<accession>A0A0E3QLX5</accession>
<dbReference type="EMBL" id="CP009526">
    <property type="protein sequence ID" value="AKB51263.1"/>
    <property type="molecule type" value="Genomic_DNA"/>
</dbReference>
<gene>
    <name evidence="1" type="ORF">MSBRW_2010</name>
</gene>
<dbReference type="PATRIC" id="fig|1434109.4.peg.2582"/>
<evidence type="ECO:0000313" key="1">
    <source>
        <dbReference type="EMBL" id="AKB51263.1"/>
    </source>
</evidence>
<dbReference type="GeneID" id="24823526"/>
<dbReference type="Proteomes" id="UP000033038">
    <property type="component" value="Chromosome"/>
</dbReference>
<reference evidence="1 2" key="1">
    <citation type="submission" date="2014-07" db="EMBL/GenBank/DDBJ databases">
        <title>Methanogenic archaea and the global carbon cycle.</title>
        <authorList>
            <person name="Henriksen J.R."/>
            <person name="Luke J."/>
            <person name="Reinhart S."/>
            <person name="Benedict M.N."/>
            <person name="Youngblut N.D."/>
            <person name="Metcalf M.E."/>
            <person name="Whitaker R.J."/>
            <person name="Metcalf W.W."/>
        </authorList>
    </citation>
    <scope>NUCLEOTIDE SEQUENCE [LARGE SCALE GENOMIC DNA]</scope>
    <source>
        <strain evidence="1 2">Wiesmoor</strain>
    </source>
</reference>
<proteinExistence type="predicted"/>
<sequence>MTNLLTLTPGTFLQSSFDKVGDGRKYEEIELKTTGTKTTFTAKTPIQLHPGTTISGDEKAIIQLIPYASTCLWKPQVPVFSFSGENHNLFGGNRASKAKIQNVKIQNSKFSRQ</sequence>
<dbReference type="AlphaFoldDB" id="A0A0E3QLX5"/>
<dbReference type="HOGENOM" id="CLU_2127808_0_0_2"/>
<dbReference type="KEGG" id="mbw:MSBRW_2010"/>
<organism evidence="1 2">
    <name type="scientific">Methanosarcina barkeri str. Wiesmoor</name>
    <dbReference type="NCBI Taxonomy" id="1434109"/>
    <lineage>
        <taxon>Archaea</taxon>
        <taxon>Methanobacteriati</taxon>
        <taxon>Methanobacteriota</taxon>
        <taxon>Stenosarchaea group</taxon>
        <taxon>Methanomicrobia</taxon>
        <taxon>Methanosarcinales</taxon>
        <taxon>Methanosarcinaceae</taxon>
        <taxon>Methanosarcina</taxon>
    </lineage>
</organism>
<name>A0A0E3QLX5_METBA</name>
<dbReference type="RefSeq" id="WP_011307660.1">
    <property type="nucleotide sequence ID" value="NZ_CP009526.1"/>
</dbReference>